<dbReference type="AlphaFoldDB" id="A0A845GZ60"/>
<dbReference type="InterPro" id="IPR052019">
    <property type="entry name" value="F420H2_bilvrd_red/Heme_oxyg"/>
</dbReference>
<dbReference type="PANTHER" id="PTHR35176">
    <property type="entry name" value="HEME OXYGENASE HI_0854-RELATED"/>
    <property type="match status" value="1"/>
</dbReference>
<evidence type="ECO:0000313" key="4">
    <source>
        <dbReference type="Proteomes" id="UP000447355"/>
    </source>
</evidence>
<organism evidence="3 4">
    <name type="scientific">Duganella vulcania</name>
    <dbReference type="NCBI Taxonomy" id="2692166"/>
    <lineage>
        <taxon>Bacteria</taxon>
        <taxon>Pseudomonadati</taxon>
        <taxon>Pseudomonadota</taxon>
        <taxon>Betaproteobacteria</taxon>
        <taxon>Burkholderiales</taxon>
        <taxon>Oxalobacteraceae</taxon>
        <taxon>Telluria group</taxon>
        <taxon>Duganella</taxon>
    </lineage>
</organism>
<dbReference type="Gene3D" id="2.30.110.10">
    <property type="entry name" value="Electron Transport, Fmn-binding Protein, Chain A"/>
    <property type="match status" value="1"/>
</dbReference>
<keyword evidence="1" id="KW-0560">Oxidoreductase</keyword>
<proteinExistence type="predicted"/>
<reference evidence="3" key="1">
    <citation type="submission" date="2019-12" db="EMBL/GenBank/DDBJ databases">
        <title>Novel species isolated from a subtropical stream in China.</title>
        <authorList>
            <person name="Lu H."/>
        </authorList>
    </citation>
    <scope>NUCLEOTIDE SEQUENCE [LARGE SCALE GENOMIC DNA]</scope>
    <source>
        <strain evidence="3">FT81W</strain>
    </source>
</reference>
<sequence length="158" mass="17268">METLSAAARADVLAIMAGQPDLTLATIRPDGYPQATTVSFAHDGLTIYIGVGLDSQKMRNICHNDKVSLAITLPYTDWQHIRGLSLSGHATVVNGDAEIQHAAALMTGRFPQLRQMMREPGPQPWAGNMALLRIEPEVISVLDYTRGFGHTDLYRVTP</sequence>
<name>A0A845GZ60_9BURK</name>
<protein>
    <submittedName>
        <fullName evidence="3">Pyridoxamine 5'-phosphate oxidase family protein</fullName>
    </submittedName>
</protein>
<evidence type="ECO:0000256" key="1">
    <source>
        <dbReference type="ARBA" id="ARBA00023002"/>
    </source>
</evidence>
<dbReference type="GO" id="GO:0005829">
    <property type="term" value="C:cytosol"/>
    <property type="evidence" value="ECO:0007669"/>
    <property type="project" value="TreeGrafter"/>
</dbReference>
<accession>A0A845GZ60</accession>
<gene>
    <name evidence="3" type="ORF">GTP90_28355</name>
</gene>
<comment type="caution">
    <text evidence="3">The sequence shown here is derived from an EMBL/GenBank/DDBJ whole genome shotgun (WGS) entry which is preliminary data.</text>
</comment>
<dbReference type="InterPro" id="IPR011576">
    <property type="entry name" value="Pyridox_Oxase_N"/>
</dbReference>
<dbReference type="SUPFAM" id="SSF50475">
    <property type="entry name" value="FMN-binding split barrel"/>
    <property type="match status" value="1"/>
</dbReference>
<dbReference type="EMBL" id="WWCX01000087">
    <property type="protein sequence ID" value="MYM97769.1"/>
    <property type="molecule type" value="Genomic_DNA"/>
</dbReference>
<feature type="domain" description="Pyridoxamine 5'-phosphate oxidase N-terminal" evidence="2">
    <location>
        <begin position="15"/>
        <end position="139"/>
    </location>
</feature>
<dbReference type="PANTHER" id="PTHR35176:SF6">
    <property type="entry name" value="HEME OXYGENASE HI_0854-RELATED"/>
    <property type="match status" value="1"/>
</dbReference>
<dbReference type="InterPro" id="IPR012349">
    <property type="entry name" value="Split_barrel_FMN-bd"/>
</dbReference>
<evidence type="ECO:0000259" key="2">
    <source>
        <dbReference type="Pfam" id="PF01243"/>
    </source>
</evidence>
<dbReference type="RefSeq" id="WP_161086650.1">
    <property type="nucleotide sequence ID" value="NZ_WWCX01000087.1"/>
</dbReference>
<dbReference type="GO" id="GO:0070967">
    <property type="term" value="F:coenzyme F420 binding"/>
    <property type="evidence" value="ECO:0007669"/>
    <property type="project" value="TreeGrafter"/>
</dbReference>
<dbReference type="Pfam" id="PF01243">
    <property type="entry name" value="PNPOx_N"/>
    <property type="match status" value="1"/>
</dbReference>
<dbReference type="GO" id="GO:0016627">
    <property type="term" value="F:oxidoreductase activity, acting on the CH-CH group of donors"/>
    <property type="evidence" value="ECO:0007669"/>
    <property type="project" value="TreeGrafter"/>
</dbReference>
<dbReference type="Proteomes" id="UP000447355">
    <property type="component" value="Unassembled WGS sequence"/>
</dbReference>
<evidence type="ECO:0000313" key="3">
    <source>
        <dbReference type="EMBL" id="MYM97769.1"/>
    </source>
</evidence>